<evidence type="ECO:0000313" key="8">
    <source>
        <dbReference type="EMBL" id="OQD43852.1"/>
    </source>
</evidence>
<dbReference type="InterPro" id="IPR015421">
    <property type="entry name" value="PyrdxlP-dep_Trfase_major"/>
</dbReference>
<dbReference type="AlphaFoldDB" id="A0A1V6LUK1"/>
<dbReference type="Pfam" id="PF00282">
    <property type="entry name" value="Pyridoxal_deC"/>
    <property type="match status" value="1"/>
</dbReference>
<evidence type="ECO:0000256" key="4">
    <source>
        <dbReference type="ARBA" id="ARBA00022898"/>
    </source>
</evidence>
<evidence type="ECO:0000256" key="6">
    <source>
        <dbReference type="PIRSR" id="PIRSR602129-50"/>
    </source>
</evidence>
<dbReference type="InterPro" id="IPR015424">
    <property type="entry name" value="PyrdxlP-dep_Trfase"/>
</dbReference>
<name>A0A1V6LUK1_9FLAO</name>
<dbReference type="InterPro" id="IPR002129">
    <property type="entry name" value="PyrdxlP-dep_de-COase"/>
</dbReference>
<dbReference type="Proteomes" id="UP000191680">
    <property type="component" value="Unassembled WGS sequence"/>
</dbReference>
<dbReference type="Gene3D" id="3.40.640.10">
    <property type="entry name" value="Type I PLP-dependent aspartate aminotransferase-like (Major domain)"/>
    <property type="match status" value="1"/>
</dbReference>
<evidence type="ECO:0000256" key="2">
    <source>
        <dbReference type="ARBA" id="ARBA00009533"/>
    </source>
</evidence>
<accession>A0A1V6LUK1</accession>
<dbReference type="PANTHER" id="PTHR11999:SF70">
    <property type="entry name" value="MIP05841P"/>
    <property type="match status" value="1"/>
</dbReference>
<dbReference type="InterPro" id="IPR010977">
    <property type="entry name" value="Aromatic_deC"/>
</dbReference>
<keyword evidence="9" id="KW-1185">Reference proteome</keyword>
<gene>
    <name evidence="8" type="ORF">BUL40_04410</name>
</gene>
<dbReference type="GO" id="GO:0019752">
    <property type="term" value="P:carboxylic acid metabolic process"/>
    <property type="evidence" value="ECO:0007669"/>
    <property type="project" value="InterPro"/>
</dbReference>
<dbReference type="Gene3D" id="3.90.1150.170">
    <property type="match status" value="1"/>
</dbReference>
<keyword evidence="3" id="KW-0210">Decarboxylase</keyword>
<comment type="cofactor">
    <cofactor evidence="1 6 7">
        <name>pyridoxal 5'-phosphate</name>
        <dbReference type="ChEBI" id="CHEBI:597326"/>
    </cofactor>
</comment>
<keyword evidence="4 6" id="KW-0663">Pyridoxal phosphate</keyword>
<dbReference type="InterPro" id="IPR015422">
    <property type="entry name" value="PyrdxlP-dep_Trfase_small"/>
</dbReference>
<dbReference type="Gene3D" id="3.90.1150.10">
    <property type="entry name" value="Aspartate Aminotransferase, domain 1"/>
    <property type="match status" value="1"/>
</dbReference>
<reference evidence="8 9" key="1">
    <citation type="submission" date="2016-12" db="EMBL/GenBank/DDBJ databases">
        <authorList>
            <person name="Song W.-J."/>
            <person name="Kurnit D.M."/>
        </authorList>
    </citation>
    <scope>NUCLEOTIDE SEQUENCE [LARGE SCALE GENOMIC DNA]</scope>
    <source>
        <strain evidence="8 9">HSG9</strain>
    </source>
</reference>
<feature type="modified residue" description="N6-(pyridoxal phosphate)lysine" evidence="6">
    <location>
        <position position="296"/>
    </location>
</feature>
<dbReference type="OrthoDB" id="9803665at2"/>
<keyword evidence="5 7" id="KW-0456">Lyase</keyword>
<comment type="similarity">
    <text evidence="2 7">Belongs to the group II decarboxylase family.</text>
</comment>
<evidence type="ECO:0000256" key="5">
    <source>
        <dbReference type="ARBA" id="ARBA00023239"/>
    </source>
</evidence>
<dbReference type="EMBL" id="MTBC01000002">
    <property type="protein sequence ID" value="OQD43852.1"/>
    <property type="molecule type" value="Genomic_DNA"/>
</dbReference>
<evidence type="ECO:0000256" key="3">
    <source>
        <dbReference type="ARBA" id="ARBA00022793"/>
    </source>
</evidence>
<sequence>MSKSNPRLELSKEEMKSLGYKIVDAIVDHHLTQDKKLPVAVGTRAEMDSIFLEEAPEKGMDAQKVLEFVLKNVMANSTLLSHPKAYSFVPGPSNYVSVMADALATGFNVFSGGWSASPAAAELEIITIQWLLKIFGFPKKKGGGIFTSGGSMANLTALTTARNIKCGKDFSKAVIYLSDQAHSSNIKAIRVIGFREEQVRIIPTDSEFNFPINKLKNAIAKDRLAGLQPFCLIGTAGTTNTGTVDPLTELAAICKKEDIWFHIDGAYGGAAILAPKGKTALKGIEKADSVTIDPHKWLYQPYEMGCLLVRNHKHLSHTFTEKPEYLRDVEGNTSEINFYDLGIQLTRRFRALKFYMSIKTYGLQSFRDAIAYNMDLAEQLEEQMRKSSLWEIVHPATLAIINFRYNPIGKNYSAKKLDKLNQYISEKVVSSQKALLVTTILNNQIVLRMCLINPRTTLADVQETLELCEAFAAEADK</sequence>
<dbReference type="PANTHER" id="PTHR11999">
    <property type="entry name" value="GROUP II PYRIDOXAL-5-PHOSPHATE DECARBOXYLASE"/>
    <property type="match status" value="1"/>
</dbReference>
<proteinExistence type="inferred from homology"/>
<dbReference type="SUPFAM" id="SSF53383">
    <property type="entry name" value="PLP-dependent transferases"/>
    <property type="match status" value="1"/>
</dbReference>
<dbReference type="GO" id="GO:0006520">
    <property type="term" value="P:amino acid metabolic process"/>
    <property type="evidence" value="ECO:0007669"/>
    <property type="project" value="InterPro"/>
</dbReference>
<comment type="caution">
    <text evidence="8">The sequence shown here is derived from an EMBL/GenBank/DDBJ whole genome shotgun (WGS) entry which is preliminary data.</text>
</comment>
<evidence type="ECO:0000256" key="1">
    <source>
        <dbReference type="ARBA" id="ARBA00001933"/>
    </source>
</evidence>
<evidence type="ECO:0000256" key="7">
    <source>
        <dbReference type="RuleBase" id="RU000382"/>
    </source>
</evidence>
<dbReference type="GO" id="GO:0030170">
    <property type="term" value="F:pyridoxal phosphate binding"/>
    <property type="evidence" value="ECO:0007669"/>
    <property type="project" value="InterPro"/>
</dbReference>
<dbReference type="PRINTS" id="PR00800">
    <property type="entry name" value="YHDCRBOXLASE"/>
</dbReference>
<dbReference type="RefSeq" id="WP_080318225.1">
    <property type="nucleotide sequence ID" value="NZ_MTBC01000002.1"/>
</dbReference>
<evidence type="ECO:0000313" key="9">
    <source>
        <dbReference type="Proteomes" id="UP000191680"/>
    </source>
</evidence>
<dbReference type="GO" id="GO:0016831">
    <property type="term" value="F:carboxy-lyase activity"/>
    <property type="evidence" value="ECO:0007669"/>
    <property type="project" value="UniProtKB-KW"/>
</dbReference>
<organism evidence="8 9">
    <name type="scientific">Croceivirga radicis</name>
    <dbReference type="NCBI Taxonomy" id="1929488"/>
    <lineage>
        <taxon>Bacteria</taxon>
        <taxon>Pseudomonadati</taxon>
        <taxon>Bacteroidota</taxon>
        <taxon>Flavobacteriia</taxon>
        <taxon>Flavobacteriales</taxon>
        <taxon>Flavobacteriaceae</taxon>
        <taxon>Croceivirga</taxon>
    </lineage>
</organism>
<protein>
    <submittedName>
        <fullName evidence="8">Decarboxylase</fullName>
    </submittedName>
</protein>